<name>A0ABP7LRP1_9ACTN</name>
<evidence type="ECO:0000313" key="3">
    <source>
        <dbReference type="Proteomes" id="UP001501000"/>
    </source>
</evidence>
<evidence type="ECO:0000313" key="2">
    <source>
        <dbReference type="EMBL" id="GAA3904080.1"/>
    </source>
</evidence>
<dbReference type="EMBL" id="BAABAJ010000003">
    <property type="protein sequence ID" value="GAA3904080.1"/>
    <property type="molecule type" value="Genomic_DNA"/>
</dbReference>
<organism evidence="2 3">
    <name type="scientific">Streptomyces gulbargensis</name>
    <dbReference type="NCBI Taxonomy" id="364901"/>
    <lineage>
        <taxon>Bacteria</taxon>
        <taxon>Bacillati</taxon>
        <taxon>Actinomycetota</taxon>
        <taxon>Actinomycetes</taxon>
        <taxon>Kitasatosporales</taxon>
        <taxon>Streptomycetaceae</taxon>
        <taxon>Streptomyces</taxon>
    </lineage>
</organism>
<feature type="region of interest" description="Disordered" evidence="1">
    <location>
        <begin position="81"/>
        <end position="104"/>
    </location>
</feature>
<evidence type="ECO:0000256" key="1">
    <source>
        <dbReference type="SAM" id="MobiDB-lite"/>
    </source>
</evidence>
<sequence>MADDTIEIARRPGGEVDVAGPLDDLAVALLKRAGFLTEPTLRGLWVRLPFDMGRSWENERGRWAAEMLGAARYPVVLDDSLRPTSAHSPRTRAPALRAAPPRHR</sequence>
<proteinExistence type="predicted"/>
<feature type="compositionally biased region" description="Low complexity" evidence="1">
    <location>
        <begin position="91"/>
        <end position="104"/>
    </location>
</feature>
<protein>
    <submittedName>
        <fullName evidence="2">Uncharacterized protein</fullName>
    </submittedName>
</protein>
<dbReference type="Proteomes" id="UP001501000">
    <property type="component" value="Unassembled WGS sequence"/>
</dbReference>
<accession>A0ABP7LRP1</accession>
<reference evidence="3" key="1">
    <citation type="journal article" date="2019" name="Int. J. Syst. Evol. Microbiol.">
        <title>The Global Catalogue of Microorganisms (GCM) 10K type strain sequencing project: providing services to taxonomists for standard genome sequencing and annotation.</title>
        <authorList>
            <consortium name="The Broad Institute Genomics Platform"/>
            <consortium name="The Broad Institute Genome Sequencing Center for Infectious Disease"/>
            <person name="Wu L."/>
            <person name="Ma J."/>
        </authorList>
    </citation>
    <scope>NUCLEOTIDE SEQUENCE [LARGE SCALE GENOMIC DNA]</scope>
    <source>
        <strain evidence="3">JCM 16956</strain>
    </source>
</reference>
<keyword evidence="3" id="KW-1185">Reference proteome</keyword>
<comment type="caution">
    <text evidence="2">The sequence shown here is derived from an EMBL/GenBank/DDBJ whole genome shotgun (WGS) entry which is preliminary data.</text>
</comment>
<gene>
    <name evidence="2" type="ORF">GCM10022244_12800</name>
</gene>